<dbReference type="InterPro" id="IPR000742">
    <property type="entry name" value="EGF"/>
</dbReference>
<evidence type="ECO:0000259" key="7">
    <source>
        <dbReference type="PROSITE" id="PS50026"/>
    </source>
</evidence>
<dbReference type="CDD" id="cd00054">
    <property type="entry name" value="EGF_CA"/>
    <property type="match status" value="1"/>
</dbReference>
<dbReference type="InterPro" id="IPR002172">
    <property type="entry name" value="LDrepeatLR_classA_rpt"/>
</dbReference>
<evidence type="ECO:0000256" key="3">
    <source>
        <dbReference type="PROSITE-ProRule" id="PRU00076"/>
    </source>
</evidence>
<feature type="disulfide bond" evidence="4">
    <location>
        <begin position="3057"/>
        <end position="3075"/>
    </location>
</feature>
<feature type="disulfide bond" evidence="4">
    <location>
        <begin position="3493"/>
        <end position="3511"/>
    </location>
</feature>
<comment type="caution">
    <text evidence="9">The sequence shown here is derived from an EMBL/GenBank/DDBJ whole genome shotgun (WGS) entry which is preliminary data.</text>
</comment>
<dbReference type="PROSITE" id="PS50026">
    <property type="entry name" value="EGF_3"/>
    <property type="match status" value="1"/>
</dbReference>
<feature type="domain" description="MAM" evidence="8">
    <location>
        <begin position="1149"/>
        <end position="1305"/>
    </location>
</feature>
<feature type="non-terminal residue" evidence="9">
    <location>
        <position position="3848"/>
    </location>
</feature>
<feature type="disulfide bond" evidence="4">
    <location>
        <begin position="2011"/>
        <end position="2026"/>
    </location>
</feature>
<dbReference type="PROSITE" id="PS01186">
    <property type="entry name" value="EGF_2"/>
    <property type="match status" value="1"/>
</dbReference>
<feature type="domain" description="MAM" evidence="8">
    <location>
        <begin position="395"/>
        <end position="553"/>
    </location>
</feature>
<feature type="domain" description="MAM" evidence="8">
    <location>
        <begin position="3090"/>
        <end position="3254"/>
    </location>
</feature>
<dbReference type="EMBL" id="CAJHNH020002402">
    <property type="protein sequence ID" value="CAG5126619.1"/>
    <property type="molecule type" value="Genomic_DNA"/>
</dbReference>
<name>A0A8S3ZBM7_9EUPU</name>
<evidence type="ECO:0000256" key="2">
    <source>
        <dbReference type="ARBA" id="ARBA00023157"/>
    </source>
</evidence>
<dbReference type="PROSITE" id="PS50060">
    <property type="entry name" value="MAM_2"/>
    <property type="match status" value="20"/>
</dbReference>
<evidence type="ECO:0000256" key="6">
    <source>
        <dbReference type="SAM" id="Phobius"/>
    </source>
</evidence>
<feature type="domain" description="MAM" evidence="8">
    <location>
        <begin position="2238"/>
        <end position="2399"/>
    </location>
</feature>
<dbReference type="GO" id="GO:0016020">
    <property type="term" value="C:membrane"/>
    <property type="evidence" value="ECO:0007669"/>
    <property type="project" value="InterPro"/>
</dbReference>
<evidence type="ECO:0000313" key="9">
    <source>
        <dbReference type="EMBL" id="CAG5126619.1"/>
    </source>
</evidence>
<feature type="disulfide bond" evidence="4">
    <location>
        <begin position="567"/>
        <end position="585"/>
    </location>
</feature>
<proteinExistence type="predicted"/>
<dbReference type="InterPro" id="IPR000998">
    <property type="entry name" value="MAM_dom"/>
</dbReference>
<feature type="domain" description="MAM" evidence="8">
    <location>
        <begin position="598"/>
        <end position="761"/>
    </location>
</feature>
<dbReference type="PANTHER" id="PTHR23282:SF101">
    <property type="entry name" value="MAM DOMAIN-CONTAINING PROTEIN"/>
    <property type="match status" value="1"/>
</dbReference>
<dbReference type="PRINTS" id="PR00020">
    <property type="entry name" value="MAMDOMAIN"/>
</dbReference>
<dbReference type="CDD" id="cd06263">
    <property type="entry name" value="MAM"/>
    <property type="match status" value="17"/>
</dbReference>
<feature type="disulfide bond" evidence="3">
    <location>
        <begin position="3735"/>
        <end position="3745"/>
    </location>
</feature>
<feature type="domain" description="MAM" evidence="8">
    <location>
        <begin position="1821"/>
        <end position="1985"/>
    </location>
</feature>
<keyword evidence="3" id="KW-0245">EGF-like domain</keyword>
<feature type="domain" description="MAM" evidence="8">
    <location>
        <begin position="2456"/>
        <end position="2622"/>
    </location>
</feature>
<evidence type="ECO:0000256" key="5">
    <source>
        <dbReference type="SAM" id="MobiDB-lite"/>
    </source>
</evidence>
<dbReference type="PROSITE" id="PS01209">
    <property type="entry name" value="LDLRA_1"/>
    <property type="match status" value="3"/>
</dbReference>
<feature type="disulfide bond" evidence="4">
    <location>
        <begin position="2870"/>
        <end position="2885"/>
    </location>
</feature>
<feature type="domain" description="MAM" evidence="8">
    <location>
        <begin position="1655"/>
        <end position="1819"/>
    </location>
</feature>
<keyword evidence="1" id="KW-0677">Repeat</keyword>
<dbReference type="SUPFAM" id="SSF49899">
    <property type="entry name" value="Concanavalin A-like lectins/glucanases"/>
    <property type="match status" value="19"/>
</dbReference>
<sequence>FVFEAVLGIGYEGDIALDDISVISGTCVEAGGTCDFDYDMCGFTEDTTDDFDWVMTSGNTKQANTNSPDIDHTTGTSSGFYIYTDSSSPRDYGDIARLISPTLNPTSSDGMCLKFFYYMRGQYMGTLNVYQMVNNLRHTPIWTTSGEQLNRWLPGQVTLDSPLKFQFVFEGVLGGADYSDIALDDISIVPGACPAPATCDFESGACLFINSKGDDDFDWDIIQGSSAVNGGPSTDHTLQTALGHYMLADSFTKPQGSKARLYTEVLPPTTASCLTFSVAMPSTSVGAVLSVSLDTDLTGNLHLQSLLTFHDPQVLPWIPASIDIQSNVSYMIVFDAHLGSNSYSDIAIDDVMLTAGKCPYQATTFDCGNGQTVSINKTCDYNLDCSNGADEAICGNCTFESGLCGFVDISQGSVEWMQATDASADDVGTRVGADHTLQSVNGHFMYVTQKRGGTYSPTAILSTAELKPTYETCQFQFYYKKSSGSLQVFVQIESRDVLIWEERNQVTGTPWARALVNIGHYKSPIRVLIKATRSYTTSSTVAIDDTGLIYCGLPPASTSCQSNQQQCANGVCYNQIYKCDLTDDCGDGSDEVNCTVGNQCNFELGLCTWTQDTMDDLDWTLHSGQTPTLNTGPNVDHSTGIDTGHYVYLETSSPARPGQKARLLSPVISPAQVSDDCHISFFYNMYGSSMGPLNIYLATERGGYPTLLYTRQIYNQQFWAREVLHLNSTKNFQIIFEGVVGSSMYGDMGLDDISLSEGCKLTTQGTTLPTPSYPVTTQSTTTSTCLPSQFHCLSGSCINSSKVCDFVSDCTDGSDEVICGTCTFEYGMCGWYYASTGSLKWSLSSQSVMGTVGPSSDVNPGNSTGHYMYIGPDFGLTPGPSILRSRPLGAISTACIMTFSYHVSSGIISVSVPIDGVKTKIWSSPPTEASQWEKAYVYIGDHVGISDLPPGAQIDIIYDPSGSSASQDIASIDDINFYVCSPTETIPSLACDFEDINTCNWHQSSTDNFDWTLQKGSTLTDGTGPTHAHGGVEYIYAESSTPQKANDTADLVSPQLPPTTEFGYCLSFWYHMHGSEMGSLQLIASYPAASGLLWYRSGTQKDAWIHQSIFVNLSQEYTLTFRATVGSGYLSDIALDDIDITYGSCASLPYCTFDNGFCGFTQETTDVFDWSLGSSSDGNGPSTDHTLGSGYGKYAYIEASGRRPNDNAVITSQMYGSQGCVTFWYYMYGSGIGTLNVYRRDLGTTVAVKLWSLQGSQENMWKRAFVPINGHNTPCNIQFEGTVGTDIQSDIAIDDVEISQDTCPPPASCTFEDGLCGFINVEQGDQFDWVLDSPGTEHYYMGPQVDHTTGTSSGQYLYIETLGIHNPGDKAILQSAPLAATSGACLQFWYHMSGDSVGNLTVYTKSTNTSNRNPIGFLSGDQGDLWQMGFITVRSVVAFEVLFEGTYGGDYGGDIALDDILYINTVCSNITVHTVTPTSSLPVTYPPTNLDCDFESNICLWLQDKSDDIDWSWHAGSTTSIGTGPPSDHTLNNIDGHYIYTEVSGISANSSARLISPPVTISNSTGICFKFWYYMYGSNINRLSIYVTSSSDYKRILLWTKVGTQGPEWKYAQIHIQGISGYANITVEGISGNGPTGDIALDDFSKNDGHCPQQSVCDFEDDNVCGYTQLQTDDFDWLISTTQRNASYTGPATDHTFNTPEGHFAYIDSSAPRKIGDKAQLKTNNTFHPTVASCLTFWYSMNGTTMGTLNILRQPNLYMTPPTQVWSISGQQGPGWQLAQITVNSALYYYIVFEGVVGSGIYSDIAIDDIVMLEGPCPGLGTCDFEVDVCSWTNLETGDDFDWMRGRGARHFADVGVKADHTTYTEYGGYLLMDSAAPRKTNDHTTLVSPRLKGNGTYCVNIWYYMNSASSNIGTLSVSWASQPGATSTNVWSNGTKTTDWTLKRLSIGPASSDFYILIDGKVGDPGFSDIALDDLSIQTGSCDSNPLPDQTKNAFFCKANGQLLSMAQMCNFHNDCIDGEEEKLCGYNCDFDSATFSNQTCMWTNASASSSRWILSSGATAVTNTGPSVDHTTGAQTGYYLSLTSNIGAYGTAALQSPLLQRSSPTCELVFYLHMTGTNVGTLSVDREQGAETYTLWSVTNDQGDRWFQQVVPLGASERSFFININARRTFTVNGDISIDDISFRNCDFPQPNTSCNSVNTFKCNNSACVDPKLKCNFANDCGDNSDEDPQLCSAYHGCTFEIDMCDWVQENYFDDFDWSLGDHETATQGTGPNVDHTTSLPSGHYLYIETSAPRMPGDRAWLLSPIFRPSGTCTMSMFVNMYGTDIEYLNVFARTVSNGPHVPVSTISHEIGNFWQQRVILLKNNLPFQVIIEGVRGDGPAGDIAIDDITFSPDCVISNDTLPTAPSATVSTSPNPCGDSTKWQCRDKTKCIPVAQVCDFMYQCTDKSDEDACGACTFETSACGWNDRSPSMYYWGRRNISSSDALYKPQYDHTVNTSAGGWFMVVLSSNAGYASSAFLEGPVLGATEEGCEISFFYQTDNSGSINLFMFPNGITKYTRDSTSKLWSSSYFYEGDWLQATVGIGSRAAGFRLVFEYRSEQDITGHGIALDDITFSQSCMRGSGNVTCPAGNFRCPSTDECKPSDVECDLAKDCLNGEDESLSLCQNYEQCTFEAGTCGWLQDDLDDFDWTLISDSTAGNSYGPSEDHTYGNATGFYMYIEPTTTQVSSATARLKSPVFFPNNQGTCAIRFFYYMIGQHISALNVYTENKENGSFSLKWSASTAQNTEWKRISIPLQETQNFRVVIEAVRGSSYKGDTAIDDISFTSGCYRLIQATLPPLRPTVNPGVCKAGLEFQCDNTTCKSVQTMCDFNHDCTDGTDEKTCPAICDFETDRCGWTEQTFAGGPGTNWVINASSAFSDVDVNPGTDMGHFLVGRGSGLSLVSPYFSRASKLCEFSFSYKTNRLPRRIILSIRAGGFDNQIWFFDSSVSVPYTLTEWQTTTIKLPGCTSEFQLVLAVDFPLSSSSNSYYMLLDNLVFANCASPPSRQCGVNERSCSNGDCFNTNQLCDLSNDCCDGSDESDPLCYSYSKNTFEDGLGKWKSNVGSIKEWGLEQGIEPQMVYRARTFPSSDHTTQSRYGHYLAVSLDGQSVNSTASISLAMPAPKMSCDVGLWYLMNSVNTGVINVYTVTASGVKTLQDTISLTNITNVWIKHTIPTIILSEPYTFIIEAVHGISLSTLFAIDDVTFSPSCNVPVASTPAPFTTLSTITPSPPSAFTFQPCGDDQFQCAGSKTCIAKKNVCDFHKDCTDGSDETSCDTLTMCNFDNDLCTWYEAASDKLDWEQILASPVSSIYGPVSDADGTNGGYAHINDMTNGNTNGQKAALESQQYSSSAAECVLRFSYFMNGTNPGTLSLNLATFISPNQVLWQTSQKTLTWQTINVGIGRRKTPFTLTFSRAPSATYSGQIALDSFYFTKCAEPQPVQTDCLGMFRCGNGACIDSNWVCNNDDDCGDGSDENDQTCSTYKYTDFETSFGNFSQSTEDQLDWQRWDNSYPIAPGLQGIDHSTGLTSGHYIFASGGVGSGATDQAWLLSQVFDATDFCMIRFFALIPTTNQKVLLGVRTHSNGQPDQQLTITNPVPGSYWQQIAATLSNQQQPFQIIIEGQPGGPNGSVAVDDIVLSAGCRYSGKTLPVFQITCSPNQFTCVSDGSCVAQSQKCDGSRDCTDGSDEQSCSCANYCQNGGTCGFSGGFRICICVNGYHGTTCSYAANVTEPTTTTKPSTTSSSSPTKGSPSTGTTSNTGIPGAQASAGESSSGSWKAPVGAVLGILGVAALGVGGFFFLKKTGRL</sequence>
<feature type="domain" description="MAM" evidence="8">
    <location>
        <begin position="1"/>
        <end position="29"/>
    </location>
</feature>
<feature type="disulfide bond" evidence="4">
    <location>
        <begin position="3718"/>
        <end position="3733"/>
    </location>
</feature>
<feature type="disulfide bond" evidence="4">
    <location>
        <begin position="579"/>
        <end position="594"/>
    </location>
</feature>
<dbReference type="PROSITE" id="PS00022">
    <property type="entry name" value="EGF_1"/>
    <property type="match status" value="1"/>
</dbReference>
<feature type="domain" description="EGF-like" evidence="7">
    <location>
        <begin position="3734"/>
        <end position="3766"/>
    </location>
</feature>
<evidence type="ECO:0000256" key="4">
    <source>
        <dbReference type="PROSITE-ProRule" id="PRU00124"/>
    </source>
</evidence>
<feature type="domain" description="MAM" evidence="8">
    <location>
        <begin position="3321"/>
        <end position="3479"/>
    </location>
</feature>
<dbReference type="InterPro" id="IPR036055">
    <property type="entry name" value="LDL_receptor-like_sf"/>
</dbReference>
<comment type="caution">
    <text evidence="3">Lacks conserved residue(s) required for the propagation of feature annotation.</text>
</comment>
<feature type="domain" description="MAM" evidence="8">
    <location>
        <begin position="3526"/>
        <end position="3686"/>
    </location>
</feature>
<feature type="disulfide bond" evidence="4">
    <location>
        <begin position="785"/>
        <end position="797"/>
    </location>
</feature>
<dbReference type="SMART" id="SM00137">
    <property type="entry name" value="MAM"/>
    <property type="match status" value="17"/>
</dbReference>
<dbReference type="InterPro" id="IPR013320">
    <property type="entry name" value="ConA-like_dom_sf"/>
</dbReference>
<keyword evidence="6" id="KW-1133">Transmembrane helix</keyword>
<keyword evidence="2 3" id="KW-1015">Disulfide bond</keyword>
<feature type="disulfide bond" evidence="4">
    <location>
        <begin position="3302"/>
        <end position="3317"/>
    </location>
</feature>
<dbReference type="InterPro" id="IPR023415">
    <property type="entry name" value="LDLR_class-A_CS"/>
</dbReference>
<dbReference type="PRINTS" id="PR00261">
    <property type="entry name" value="LDLRECEPTOR"/>
</dbReference>
<dbReference type="Gene3D" id="2.60.120.200">
    <property type="match status" value="19"/>
</dbReference>
<feature type="domain" description="MAM" evidence="8">
    <location>
        <begin position="2887"/>
        <end position="3044"/>
    </location>
</feature>
<protein>
    <recommendedName>
        <fullName evidence="11">MAM and LDL-receptor class A domain-containing protein 2</fullName>
    </recommendedName>
</protein>
<evidence type="ECO:0000313" key="10">
    <source>
        <dbReference type="Proteomes" id="UP000678393"/>
    </source>
</evidence>
<dbReference type="InterPro" id="IPR051560">
    <property type="entry name" value="MAM_domain-containing"/>
</dbReference>
<dbReference type="PROSITE" id="PS00740">
    <property type="entry name" value="MAM_1"/>
    <property type="match status" value="2"/>
</dbReference>
<evidence type="ECO:0000256" key="1">
    <source>
        <dbReference type="ARBA" id="ARBA00022737"/>
    </source>
</evidence>
<feature type="transmembrane region" description="Helical" evidence="6">
    <location>
        <begin position="3822"/>
        <end position="3842"/>
    </location>
</feature>
<feature type="non-terminal residue" evidence="9">
    <location>
        <position position="1"/>
    </location>
</feature>
<feature type="disulfide bond" evidence="4">
    <location>
        <begin position="560"/>
        <end position="572"/>
    </location>
</feature>
<dbReference type="FunFam" id="2.60.120.200:FF:000128">
    <property type="entry name" value="enteropeptidase isoform X2"/>
    <property type="match status" value="1"/>
</dbReference>
<dbReference type="PROSITE" id="PS50068">
    <property type="entry name" value="LDLRA_2"/>
    <property type="match status" value="12"/>
</dbReference>
<dbReference type="Proteomes" id="UP000678393">
    <property type="component" value="Unassembled WGS sequence"/>
</dbReference>
<feature type="disulfide bond" evidence="4">
    <location>
        <begin position="3050"/>
        <end position="3062"/>
    </location>
</feature>
<keyword evidence="6" id="KW-0812">Transmembrane</keyword>
<feature type="domain" description="MAM" evidence="8">
    <location>
        <begin position="1490"/>
        <end position="1653"/>
    </location>
</feature>
<feature type="disulfide bond" evidence="4">
    <location>
        <begin position="804"/>
        <end position="819"/>
    </location>
</feature>
<feature type="region of interest" description="Disordered" evidence="5">
    <location>
        <begin position="3776"/>
        <end position="3816"/>
    </location>
</feature>
<dbReference type="SUPFAM" id="SSF57424">
    <property type="entry name" value="LDL receptor-like module"/>
    <property type="match status" value="11"/>
</dbReference>
<feature type="domain" description="MAM" evidence="8">
    <location>
        <begin position="989"/>
        <end position="1147"/>
    </location>
</feature>
<feature type="disulfide bond" evidence="4">
    <location>
        <begin position="792"/>
        <end position="810"/>
    </location>
</feature>
<feature type="disulfide bond" evidence="4">
    <location>
        <begin position="2205"/>
        <end position="2223"/>
    </location>
</feature>
<organism evidence="9 10">
    <name type="scientific">Candidula unifasciata</name>
    <dbReference type="NCBI Taxonomy" id="100452"/>
    <lineage>
        <taxon>Eukaryota</taxon>
        <taxon>Metazoa</taxon>
        <taxon>Spiralia</taxon>
        <taxon>Lophotrochozoa</taxon>
        <taxon>Mollusca</taxon>
        <taxon>Gastropoda</taxon>
        <taxon>Heterobranchia</taxon>
        <taxon>Euthyneura</taxon>
        <taxon>Panpulmonata</taxon>
        <taxon>Eupulmonata</taxon>
        <taxon>Stylommatophora</taxon>
        <taxon>Helicina</taxon>
        <taxon>Helicoidea</taxon>
        <taxon>Geomitridae</taxon>
        <taxon>Candidula</taxon>
    </lineage>
</organism>
<feature type="disulfide bond" evidence="3">
    <location>
        <begin position="3756"/>
        <end position="3765"/>
    </location>
</feature>
<feature type="domain" description="MAM" evidence="8">
    <location>
        <begin position="1307"/>
        <end position="1469"/>
    </location>
</feature>
<dbReference type="CDD" id="cd00112">
    <property type="entry name" value="LDLa"/>
    <property type="match status" value="11"/>
</dbReference>
<dbReference type="OrthoDB" id="412155at2759"/>
<feature type="disulfide bond" evidence="4">
    <location>
        <begin position="2858"/>
        <end position="2876"/>
    </location>
</feature>
<dbReference type="SMART" id="SM00192">
    <property type="entry name" value="LDLa"/>
    <property type="match status" value="12"/>
</dbReference>
<feature type="domain" description="MAM" evidence="8">
    <location>
        <begin position="2028"/>
        <end position="2190"/>
    </location>
</feature>
<feature type="domain" description="MAM" evidence="8">
    <location>
        <begin position="197"/>
        <end position="360"/>
    </location>
</feature>
<feature type="domain" description="MAM" evidence="8">
    <location>
        <begin position="820"/>
        <end position="982"/>
    </location>
</feature>
<keyword evidence="10" id="KW-1185">Reference proteome</keyword>
<feature type="domain" description="MAM" evidence="8">
    <location>
        <begin position="2670"/>
        <end position="2832"/>
    </location>
</feature>
<dbReference type="Pfam" id="PF00057">
    <property type="entry name" value="Ldl_recept_a"/>
    <property type="match status" value="6"/>
</dbReference>
<gene>
    <name evidence="9" type="ORF">CUNI_LOCUS12177</name>
</gene>
<feature type="disulfide bond" evidence="4">
    <location>
        <begin position="367"/>
        <end position="385"/>
    </location>
</feature>
<dbReference type="PANTHER" id="PTHR23282">
    <property type="entry name" value="APICAL ENDOSOMAL GLYCOPROTEIN PRECURSOR"/>
    <property type="match status" value="1"/>
</dbReference>
<dbReference type="Gene3D" id="4.10.400.10">
    <property type="entry name" value="Low-density Lipoprotein Receptor"/>
    <property type="match status" value="11"/>
</dbReference>
<dbReference type="Pfam" id="PF00629">
    <property type="entry name" value="MAM"/>
    <property type="match status" value="19"/>
</dbReference>
<feature type="domain" description="MAM" evidence="8">
    <location>
        <begin position="32"/>
        <end position="195"/>
    </location>
</feature>
<feature type="disulfide bond" evidence="4">
    <location>
        <begin position="379"/>
        <end position="394"/>
    </location>
</feature>
<evidence type="ECO:0008006" key="11">
    <source>
        <dbReference type="Google" id="ProtNLM"/>
    </source>
</evidence>
<keyword evidence="6" id="KW-0472">Membrane</keyword>
<evidence type="ECO:0000259" key="8">
    <source>
        <dbReference type="PROSITE" id="PS50060"/>
    </source>
</evidence>
<feature type="disulfide bond" evidence="4">
    <location>
        <begin position="2440"/>
        <end position="2455"/>
    </location>
</feature>
<accession>A0A8S3ZBM7</accession>
<reference evidence="9" key="1">
    <citation type="submission" date="2021-04" db="EMBL/GenBank/DDBJ databases">
        <authorList>
            <consortium name="Molecular Ecology Group"/>
        </authorList>
    </citation>
    <scope>NUCLEOTIDE SEQUENCE</scope>
</reference>